<dbReference type="RefSeq" id="WP_207881711.1">
    <property type="nucleotide sequence ID" value="NZ_JAFVMF010000011.1"/>
</dbReference>
<dbReference type="Gene3D" id="1.25.40.10">
    <property type="entry name" value="Tetratricopeptide repeat domain"/>
    <property type="match status" value="1"/>
</dbReference>
<reference evidence="1 2" key="1">
    <citation type="submission" date="2021-03" db="EMBL/GenBank/DDBJ databases">
        <title>The complete genome sequence of Acetobacter sacchari TBRC 11175.</title>
        <authorList>
            <person name="Charoenyingcharoen P."/>
            <person name="Yukphan P."/>
        </authorList>
    </citation>
    <scope>NUCLEOTIDE SEQUENCE [LARGE SCALE GENOMIC DNA]</scope>
    <source>
        <strain evidence="1 2">TBRC 11175</strain>
    </source>
</reference>
<evidence type="ECO:0008006" key="3">
    <source>
        <dbReference type="Google" id="ProtNLM"/>
    </source>
</evidence>
<dbReference type="Proteomes" id="UP000664771">
    <property type="component" value="Unassembled WGS sequence"/>
</dbReference>
<evidence type="ECO:0000313" key="1">
    <source>
        <dbReference type="EMBL" id="MBO1360434.1"/>
    </source>
</evidence>
<comment type="caution">
    <text evidence="1">The sequence shown here is derived from an EMBL/GenBank/DDBJ whole genome shotgun (WGS) entry which is preliminary data.</text>
</comment>
<accession>A0ABS3LWZ8</accession>
<keyword evidence="2" id="KW-1185">Reference proteome</keyword>
<evidence type="ECO:0000313" key="2">
    <source>
        <dbReference type="Proteomes" id="UP000664771"/>
    </source>
</evidence>
<dbReference type="EMBL" id="JAFVMF010000011">
    <property type="protein sequence ID" value="MBO1360434.1"/>
    <property type="molecule type" value="Genomic_DNA"/>
</dbReference>
<organism evidence="1 2">
    <name type="scientific">Acetobacter sacchari</name>
    <dbReference type="NCBI Taxonomy" id="2661687"/>
    <lineage>
        <taxon>Bacteria</taxon>
        <taxon>Pseudomonadati</taxon>
        <taxon>Pseudomonadota</taxon>
        <taxon>Alphaproteobacteria</taxon>
        <taxon>Acetobacterales</taxon>
        <taxon>Acetobacteraceae</taxon>
        <taxon>Acetobacter</taxon>
    </lineage>
</organism>
<gene>
    <name evidence="1" type="ORF">J2D73_11610</name>
</gene>
<sequence>MDSAQRDLLLSIAYLYTCRDRAWRALPLLLLVTAESPDDCVCLRLLAHVYTTIGRAELALIVLDRIDRMPDMKQPGDLLMRARAVHGLGRIHEARKCFLAYIQSAGVQPS</sequence>
<proteinExistence type="predicted"/>
<dbReference type="SUPFAM" id="SSF48452">
    <property type="entry name" value="TPR-like"/>
    <property type="match status" value="1"/>
</dbReference>
<protein>
    <recommendedName>
        <fullName evidence="3">Type III secretion protein</fullName>
    </recommendedName>
</protein>
<name>A0ABS3LWZ8_9PROT</name>
<dbReference type="InterPro" id="IPR011990">
    <property type="entry name" value="TPR-like_helical_dom_sf"/>
</dbReference>